<evidence type="ECO:0000313" key="6">
    <source>
        <dbReference type="EMBL" id="EFV98537.1"/>
    </source>
</evidence>
<dbReference type="SUPFAM" id="SSF75420">
    <property type="entry name" value="YhbC-like, N-terminal domain"/>
    <property type="match status" value="1"/>
</dbReference>
<comment type="subcellular location">
    <subcellularLocation>
        <location evidence="3">Cytoplasm</location>
    </subcellularLocation>
</comment>
<dbReference type="AlphaFoldDB" id="E7SD61"/>
<dbReference type="Pfam" id="PF17384">
    <property type="entry name" value="DUF150_C"/>
    <property type="match status" value="1"/>
</dbReference>
<dbReference type="HOGENOM" id="CLU_070525_2_0_9"/>
<dbReference type="Proteomes" id="UP000002814">
    <property type="component" value="Unassembled WGS sequence"/>
</dbReference>
<proteinExistence type="inferred from homology"/>
<dbReference type="GO" id="GO:0000028">
    <property type="term" value="P:ribosomal small subunit assembly"/>
    <property type="evidence" value="ECO:0007669"/>
    <property type="project" value="TreeGrafter"/>
</dbReference>
<comment type="function">
    <text evidence="3">Required for maturation of 30S ribosomal subunits.</text>
</comment>
<dbReference type="NCBIfam" id="NF000928">
    <property type="entry name" value="PRK00092.1-2"/>
    <property type="match status" value="1"/>
</dbReference>
<dbReference type="PANTHER" id="PTHR33867:SF1">
    <property type="entry name" value="RIBOSOME MATURATION FACTOR RIMP"/>
    <property type="match status" value="1"/>
</dbReference>
<dbReference type="EMBL" id="AEQR01000023">
    <property type="protein sequence ID" value="EFV98537.1"/>
    <property type="molecule type" value="Genomic_DNA"/>
</dbReference>
<evidence type="ECO:0000256" key="2">
    <source>
        <dbReference type="ARBA" id="ARBA00022517"/>
    </source>
</evidence>
<reference evidence="6 7" key="1">
    <citation type="submission" date="2010-12" db="EMBL/GenBank/DDBJ databases">
        <authorList>
            <person name="Muzny D."/>
            <person name="Qin X."/>
            <person name="Deng J."/>
            <person name="Jiang H."/>
            <person name="Liu Y."/>
            <person name="Qu J."/>
            <person name="Song X.-Z."/>
            <person name="Zhang L."/>
            <person name="Thornton R."/>
            <person name="Coyle M."/>
            <person name="Francisco L."/>
            <person name="Jackson L."/>
            <person name="Javaid M."/>
            <person name="Korchina V."/>
            <person name="Kovar C."/>
            <person name="Mata R."/>
            <person name="Mathew T."/>
            <person name="Ngo R."/>
            <person name="Nguyen L."/>
            <person name="Nguyen N."/>
            <person name="Okwuonu G."/>
            <person name="Ongeri F."/>
            <person name="Pham C."/>
            <person name="Simmons D."/>
            <person name="Wilczek-Boney K."/>
            <person name="Hale W."/>
            <person name="Jakkamsetti A."/>
            <person name="Pham P."/>
            <person name="Ruth R."/>
            <person name="San Lucas F."/>
            <person name="Warren J."/>
            <person name="Zhang J."/>
            <person name="Zhao Z."/>
            <person name="Zhou C."/>
            <person name="Zhu D."/>
            <person name="Lee S."/>
            <person name="Bess C."/>
            <person name="Blankenburg K."/>
            <person name="Forbes L."/>
            <person name="Fu Q."/>
            <person name="Gubbala S."/>
            <person name="Hirani K."/>
            <person name="Jayaseelan J.C."/>
            <person name="Lara F."/>
            <person name="Munidasa M."/>
            <person name="Palculict T."/>
            <person name="Patil S."/>
            <person name="Pu L.-L."/>
            <person name="Saada N."/>
            <person name="Tang L."/>
            <person name="Weissenberger G."/>
            <person name="Zhu Y."/>
            <person name="Hemphill L."/>
            <person name="Shang Y."/>
            <person name="Youmans B."/>
            <person name="Ayvaz T."/>
            <person name="Ross M."/>
            <person name="Santibanez J."/>
            <person name="Aqrawi P."/>
            <person name="Gross S."/>
            <person name="Joshi V."/>
            <person name="Fowler G."/>
            <person name="Nazareth L."/>
            <person name="Reid J."/>
            <person name="Worley K."/>
            <person name="Petrosino J."/>
            <person name="Highlander S."/>
            <person name="Gibbs R."/>
        </authorList>
    </citation>
    <scope>NUCLEOTIDE SEQUENCE [LARGE SCALE GENOMIC DNA]</scope>
    <source>
        <strain evidence="6 7">ATCC 700641</strain>
    </source>
</reference>
<comment type="similarity">
    <text evidence="3">Belongs to the RimP family.</text>
</comment>
<accession>E7SD61</accession>
<comment type="caution">
    <text evidence="6">The sequence shown here is derived from an EMBL/GenBank/DDBJ whole genome shotgun (WGS) entry which is preliminary data.</text>
</comment>
<dbReference type="InterPro" id="IPR036847">
    <property type="entry name" value="RimP_C_sf"/>
</dbReference>
<evidence type="ECO:0000259" key="5">
    <source>
        <dbReference type="Pfam" id="PF17384"/>
    </source>
</evidence>
<dbReference type="GO" id="GO:0006412">
    <property type="term" value="P:translation"/>
    <property type="evidence" value="ECO:0007669"/>
    <property type="project" value="TreeGrafter"/>
</dbReference>
<dbReference type="Gene3D" id="3.30.300.70">
    <property type="entry name" value="RimP-like superfamily, N-terminal"/>
    <property type="match status" value="1"/>
</dbReference>
<dbReference type="eggNOG" id="COG0779">
    <property type="taxonomic scope" value="Bacteria"/>
</dbReference>
<dbReference type="CDD" id="cd01734">
    <property type="entry name" value="YlxS_C"/>
    <property type="match status" value="1"/>
</dbReference>
<dbReference type="HAMAP" id="MF_01077">
    <property type="entry name" value="RimP"/>
    <property type="match status" value="1"/>
</dbReference>
<dbReference type="SUPFAM" id="SSF74942">
    <property type="entry name" value="YhbC-like, C-terminal domain"/>
    <property type="match status" value="1"/>
</dbReference>
<protein>
    <recommendedName>
        <fullName evidence="3">Ribosome maturation factor RimP</fullName>
    </recommendedName>
</protein>
<evidence type="ECO:0000259" key="4">
    <source>
        <dbReference type="Pfam" id="PF02576"/>
    </source>
</evidence>
<name>E7SD61_9STRE</name>
<gene>
    <name evidence="3" type="primary">rimP</name>
    <name evidence="6" type="ORF">HMPREF9421_1997</name>
</gene>
<keyword evidence="2 3" id="KW-0690">Ribosome biogenesis</keyword>
<dbReference type="Gene3D" id="2.30.30.180">
    <property type="entry name" value="Ribosome maturation factor RimP, C-terminal domain"/>
    <property type="match status" value="1"/>
</dbReference>
<dbReference type="InterPro" id="IPR003728">
    <property type="entry name" value="Ribosome_maturation_RimP"/>
</dbReference>
<dbReference type="InterPro" id="IPR035956">
    <property type="entry name" value="RimP_N_sf"/>
</dbReference>
<feature type="domain" description="Ribosome maturation factor RimP C-terminal" evidence="5">
    <location>
        <begin position="131"/>
        <end position="194"/>
    </location>
</feature>
<evidence type="ECO:0000256" key="3">
    <source>
        <dbReference type="HAMAP-Rule" id="MF_01077"/>
    </source>
</evidence>
<dbReference type="InterPro" id="IPR028989">
    <property type="entry name" value="RimP_N"/>
</dbReference>
<sequence>MRKAKFLHFDGTCAKIFKTNRKGEAKTYLRLLSVRRCCPIATIVELVTEILQPAIQAPFELVDVEYGKMGGDYVLSIFVDKPGGITLNDTADLTEVISPLLDQIQPDPFPEQYFLEVTSPGLERPLKTKDAVEKSLGQYIHVSLYKAVDKQKVIEGTLVKFEDDQLTMEYMDKTRKKTIEIPYSLVSKARLAVKL</sequence>
<organism evidence="6 7">
    <name type="scientific">Streptococcus australis ATCC 700641</name>
    <dbReference type="NCBI Taxonomy" id="888833"/>
    <lineage>
        <taxon>Bacteria</taxon>
        <taxon>Bacillati</taxon>
        <taxon>Bacillota</taxon>
        <taxon>Bacilli</taxon>
        <taxon>Lactobacillales</taxon>
        <taxon>Streptococcaceae</taxon>
        <taxon>Streptococcus</taxon>
    </lineage>
</organism>
<feature type="domain" description="Ribosome maturation factor RimP N-terminal" evidence="4">
    <location>
        <begin position="52"/>
        <end position="123"/>
    </location>
</feature>
<dbReference type="Pfam" id="PF02576">
    <property type="entry name" value="RimP_N"/>
    <property type="match status" value="1"/>
</dbReference>
<dbReference type="InterPro" id="IPR028998">
    <property type="entry name" value="RimP_C"/>
</dbReference>
<keyword evidence="1 3" id="KW-0963">Cytoplasm</keyword>
<dbReference type="PANTHER" id="PTHR33867">
    <property type="entry name" value="RIBOSOME MATURATION FACTOR RIMP"/>
    <property type="match status" value="1"/>
</dbReference>
<dbReference type="GO" id="GO:0005829">
    <property type="term" value="C:cytosol"/>
    <property type="evidence" value="ECO:0007669"/>
    <property type="project" value="TreeGrafter"/>
</dbReference>
<evidence type="ECO:0000256" key="1">
    <source>
        <dbReference type="ARBA" id="ARBA00022490"/>
    </source>
</evidence>
<keyword evidence="7" id="KW-1185">Reference proteome</keyword>
<evidence type="ECO:0000313" key="7">
    <source>
        <dbReference type="Proteomes" id="UP000002814"/>
    </source>
</evidence>